<dbReference type="AlphaFoldDB" id="A0A9Q0DKI9"/>
<dbReference type="PANTHER" id="PTHR15468">
    <property type="entry name" value="ZNF185"/>
    <property type="match status" value="1"/>
</dbReference>
<feature type="region of interest" description="Disordered" evidence="5">
    <location>
        <begin position="132"/>
        <end position="159"/>
    </location>
</feature>
<gene>
    <name evidence="7" type="ORF">NHX12_011851</name>
</gene>
<feature type="compositionally biased region" description="Basic and acidic residues" evidence="5">
    <location>
        <begin position="1"/>
        <end position="12"/>
    </location>
</feature>
<dbReference type="Gene3D" id="2.10.110.10">
    <property type="entry name" value="Cysteine Rich Protein"/>
    <property type="match status" value="1"/>
</dbReference>
<comment type="caution">
    <text evidence="7">The sequence shown here is derived from an EMBL/GenBank/DDBJ whole genome shotgun (WGS) entry which is preliminary data.</text>
</comment>
<feature type="region of interest" description="Disordered" evidence="5">
    <location>
        <begin position="1"/>
        <end position="91"/>
    </location>
</feature>
<dbReference type="PROSITE" id="PS50023">
    <property type="entry name" value="LIM_DOMAIN_2"/>
    <property type="match status" value="1"/>
</dbReference>
<dbReference type="PANTHER" id="PTHR15468:SF2">
    <property type="entry name" value="ZINC FINGER PROTEIN 185"/>
    <property type="match status" value="1"/>
</dbReference>
<reference evidence="7" key="1">
    <citation type="submission" date="2022-07" db="EMBL/GenBank/DDBJ databases">
        <title>Chromosome-level genome of Muraenolepis orangiensis.</title>
        <authorList>
            <person name="Kim J."/>
        </authorList>
    </citation>
    <scope>NUCLEOTIDE SEQUENCE</scope>
    <source>
        <strain evidence="7">KU_S4_2022</strain>
        <tissue evidence="7">Muscle</tissue>
    </source>
</reference>
<dbReference type="PROSITE" id="PS00478">
    <property type="entry name" value="LIM_DOMAIN_1"/>
    <property type="match status" value="1"/>
</dbReference>
<evidence type="ECO:0000256" key="5">
    <source>
        <dbReference type="SAM" id="MobiDB-lite"/>
    </source>
</evidence>
<evidence type="ECO:0000313" key="7">
    <source>
        <dbReference type="EMBL" id="KAJ3588257.1"/>
    </source>
</evidence>
<feature type="region of interest" description="Disordered" evidence="5">
    <location>
        <begin position="280"/>
        <end position="353"/>
    </location>
</feature>
<evidence type="ECO:0000259" key="6">
    <source>
        <dbReference type="PROSITE" id="PS50023"/>
    </source>
</evidence>
<organism evidence="7 8">
    <name type="scientific">Muraenolepis orangiensis</name>
    <name type="common">Patagonian moray cod</name>
    <dbReference type="NCBI Taxonomy" id="630683"/>
    <lineage>
        <taxon>Eukaryota</taxon>
        <taxon>Metazoa</taxon>
        <taxon>Chordata</taxon>
        <taxon>Craniata</taxon>
        <taxon>Vertebrata</taxon>
        <taxon>Euteleostomi</taxon>
        <taxon>Actinopterygii</taxon>
        <taxon>Neopterygii</taxon>
        <taxon>Teleostei</taxon>
        <taxon>Neoteleostei</taxon>
        <taxon>Acanthomorphata</taxon>
        <taxon>Zeiogadaria</taxon>
        <taxon>Gadariae</taxon>
        <taxon>Gadiformes</taxon>
        <taxon>Muraenolepidoidei</taxon>
        <taxon>Muraenolepididae</taxon>
        <taxon>Muraenolepis</taxon>
    </lineage>
</organism>
<dbReference type="Pfam" id="PF00412">
    <property type="entry name" value="LIM"/>
    <property type="match status" value="1"/>
</dbReference>
<dbReference type="SMART" id="SM00132">
    <property type="entry name" value="LIM"/>
    <property type="match status" value="1"/>
</dbReference>
<evidence type="ECO:0000256" key="3">
    <source>
        <dbReference type="ARBA" id="ARBA00023038"/>
    </source>
</evidence>
<accession>A0A9Q0DKI9</accession>
<feature type="compositionally biased region" description="Polar residues" evidence="5">
    <location>
        <begin position="44"/>
        <end position="53"/>
    </location>
</feature>
<keyword evidence="2 4" id="KW-0862">Zinc</keyword>
<dbReference type="InterPro" id="IPR052621">
    <property type="entry name" value="Cell_Prolif/Cornif_Regul"/>
</dbReference>
<feature type="domain" description="LIM zinc-binding" evidence="6">
    <location>
        <begin position="523"/>
        <end position="586"/>
    </location>
</feature>
<dbReference type="OrthoDB" id="8909291at2759"/>
<sequence>MPKEENRADVLRTTKVRTKLKADGSWMHRVSDGQANEEKPCKPASTSMSNGFRSSPAVRRAGPAAPSEDQLSPEEHEKRMTAASSVLKDSPVRRARSYVLSAAKKFESGENEPDTSLNSSPSFVAKRVEITDEGESAAPTATKSPTIQPDMKPGCTKVDTPLPMLLLDAPSWDSRLSEVKDTRPVAETPVRGESAAEEPSPNQTSVEQEPVPEISNSIVLTDDLLFLTGGPVELDEPVPPSPGRWSQDLLGGPVSHSVNNSLNLLADDVIPIDTEVRSLSAHTTDQDDEWYKKSTDIPSSTEKDPVSWGSQVTTTTVTTTSSSTDPFDPYPIGTTSPNSSEDLVSLHNTSPAEGDLDSGISALEALAEDVIPIDTDTKRQEEVPVSRGQDQQTLVTFERKSLENDSPWDRWTSPTVVTVASPPEEESPGETETHTVTTVTTVRETYSDQEPAMDRALTGQDAQRVETPEPKKSFVYVKEYVNETELSLHNARSDLGGGSEYLTSSASSYSYNSPTTYSSSLSSTCNYCGELVGNEAKITIEHLNVNCHPDCFKCGICSKPMGDLLYSMFLHGGVVHCESCYSQTMD</sequence>
<evidence type="ECO:0000313" key="8">
    <source>
        <dbReference type="Proteomes" id="UP001148018"/>
    </source>
</evidence>
<evidence type="ECO:0000256" key="1">
    <source>
        <dbReference type="ARBA" id="ARBA00022723"/>
    </source>
</evidence>
<feature type="region of interest" description="Disordered" evidence="5">
    <location>
        <begin position="173"/>
        <end position="211"/>
    </location>
</feature>
<dbReference type="CDD" id="cd08368">
    <property type="entry name" value="LIM"/>
    <property type="match status" value="1"/>
</dbReference>
<keyword evidence="3 4" id="KW-0440">LIM domain</keyword>
<keyword evidence="1 4" id="KW-0479">Metal-binding</keyword>
<feature type="compositionally biased region" description="Polar residues" evidence="5">
    <location>
        <begin position="333"/>
        <end position="351"/>
    </location>
</feature>
<feature type="compositionally biased region" description="Basic and acidic residues" evidence="5">
    <location>
        <begin position="289"/>
        <end position="305"/>
    </location>
</feature>
<feature type="compositionally biased region" description="Low complexity" evidence="5">
    <location>
        <begin position="312"/>
        <end position="324"/>
    </location>
</feature>
<dbReference type="GO" id="GO:0046872">
    <property type="term" value="F:metal ion binding"/>
    <property type="evidence" value="ECO:0007669"/>
    <property type="project" value="UniProtKB-KW"/>
</dbReference>
<protein>
    <recommendedName>
        <fullName evidence="6">LIM zinc-binding domain-containing protein</fullName>
    </recommendedName>
</protein>
<keyword evidence="8" id="KW-1185">Reference proteome</keyword>
<dbReference type="Proteomes" id="UP001148018">
    <property type="component" value="Unassembled WGS sequence"/>
</dbReference>
<dbReference type="InterPro" id="IPR001781">
    <property type="entry name" value="Znf_LIM"/>
</dbReference>
<evidence type="ECO:0000256" key="2">
    <source>
        <dbReference type="ARBA" id="ARBA00022833"/>
    </source>
</evidence>
<evidence type="ECO:0000256" key="4">
    <source>
        <dbReference type="PROSITE-ProRule" id="PRU00125"/>
    </source>
</evidence>
<name>A0A9Q0DKI9_9TELE</name>
<proteinExistence type="predicted"/>
<feature type="compositionally biased region" description="Basic and acidic residues" evidence="5">
    <location>
        <begin position="175"/>
        <end position="184"/>
    </location>
</feature>
<dbReference type="EMBL" id="JANIIK010000116">
    <property type="protein sequence ID" value="KAJ3588257.1"/>
    <property type="molecule type" value="Genomic_DNA"/>
</dbReference>